<dbReference type="Proteomes" id="UP000237947">
    <property type="component" value="Chromosome"/>
</dbReference>
<proteinExistence type="predicted"/>
<organism evidence="1 2">
    <name type="scientific">Fastidiosipila sanguinis</name>
    <dbReference type="NCBI Taxonomy" id="236753"/>
    <lineage>
        <taxon>Bacteria</taxon>
        <taxon>Bacillati</taxon>
        <taxon>Bacillota</taxon>
        <taxon>Clostridia</taxon>
        <taxon>Eubacteriales</taxon>
        <taxon>Oscillospiraceae</taxon>
        <taxon>Fastidiosipila</taxon>
    </lineage>
</organism>
<gene>
    <name evidence="1" type="ORF">C5Q98_00500</name>
</gene>
<reference evidence="2" key="1">
    <citation type="submission" date="2018-02" db="EMBL/GenBank/DDBJ databases">
        <authorList>
            <person name="Holder M.E."/>
            <person name="Ajami N.J."/>
            <person name="Petrosino J.F."/>
        </authorList>
    </citation>
    <scope>NUCLEOTIDE SEQUENCE [LARGE SCALE GENOMIC DNA]</scope>
    <source>
        <strain evidence="2">CCUG 47711</strain>
    </source>
</reference>
<dbReference type="AlphaFoldDB" id="A0A2S0KL93"/>
<dbReference type="KEGG" id="fsa:C5Q98_00500"/>
<evidence type="ECO:0000313" key="2">
    <source>
        <dbReference type="Proteomes" id="UP000237947"/>
    </source>
</evidence>
<evidence type="ECO:0000313" key="1">
    <source>
        <dbReference type="EMBL" id="AVM41800.1"/>
    </source>
</evidence>
<name>A0A2S0KL93_9FIRM</name>
<dbReference type="OrthoDB" id="1698464at2"/>
<keyword evidence="2" id="KW-1185">Reference proteome</keyword>
<sequence length="205" mass="24012">MRSYSKIFRNKDYGFIREEDMPDSGYIYNSLPRLDEIDWLTTGETSHLADNHCGAVTTTNMIIYYLNSTQDQKVTKLKAFDIFEQVHRFVGNGPVPKLSGKVRKIFHRYYKPVVHKRVRRTYEIKQAIDEGEVITLLLMANLFDWHWVLCVGYREYFNGDFYLEVVDAWHNKGKRFYKLKSQAFLVSAVTYDLGEGQEGKIDNGV</sequence>
<protein>
    <recommendedName>
        <fullName evidence="3">Peptidase C39-like domain-containing protein</fullName>
    </recommendedName>
</protein>
<dbReference type="RefSeq" id="WP_106011788.1">
    <property type="nucleotide sequence ID" value="NZ_CP027226.1"/>
</dbReference>
<dbReference type="EMBL" id="CP027226">
    <property type="protein sequence ID" value="AVM41800.1"/>
    <property type="molecule type" value="Genomic_DNA"/>
</dbReference>
<accession>A0A2S0KL93</accession>
<evidence type="ECO:0008006" key="3">
    <source>
        <dbReference type="Google" id="ProtNLM"/>
    </source>
</evidence>